<dbReference type="InterPro" id="IPR036890">
    <property type="entry name" value="HATPase_C_sf"/>
</dbReference>
<feature type="transmembrane region" description="Helical" evidence="11">
    <location>
        <begin position="12"/>
        <end position="30"/>
    </location>
</feature>
<name>A0A1I2M948_9BACI</name>
<dbReference type="InterPro" id="IPR001789">
    <property type="entry name" value="Sig_transdc_resp-reg_receiver"/>
</dbReference>
<evidence type="ECO:0000256" key="3">
    <source>
        <dbReference type="ARBA" id="ARBA00012438"/>
    </source>
</evidence>
<feature type="transmembrane region" description="Helical" evidence="11">
    <location>
        <begin position="355"/>
        <end position="371"/>
    </location>
</feature>
<dbReference type="InterPro" id="IPR010559">
    <property type="entry name" value="Sig_transdc_His_kin_internal"/>
</dbReference>
<dbReference type="Pfam" id="PF07695">
    <property type="entry name" value="7TMR-DISM_7TM"/>
    <property type="match status" value="1"/>
</dbReference>
<evidence type="ECO:0000256" key="5">
    <source>
        <dbReference type="ARBA" id="ARBA00022679"/>
    </source>
</evidence>
<evidence type="ECO:0000256" key="1">
    <source>
        <dbReference type="ARBA" id="ARBA00000085"/>
    </source>
</evidence>
<dbReference type="EMBL" id="FOOG01000012">
    <property type="protein sequence ID" value="SFF88024.1"/>
    <property type="molecule type" value="Genomic_DNA"/>
</dbReference>
<dbReference type="PANTHER" id="PTHR43547">
    <property type="entry name" value="TWO-COMPONENT HISTIDINE KINASE"/>
    <property type="match status" value="1"/>
</dbReference>
<keyword evidence="7" id="KW-0418">Kinase</keyword>
<evidence type="ECO:0000256" key="8">
    <source>
        <dbReference type="ARBA" id="ARBA00022840"/>
    </source>
</evidence>
<accession>A0A1I2M948</accession>
<keyword evidence="9" id="KW-0902">Two-component regulatory system</keyword>
<dbReference type="Pfam" id="PF06580">
    <property type="entry name" value="His_kinase"/>
    <property type="match status" value="1"/>
</dbReference>
<evidence type="ECO:0000313" key="15">
    <source>
        <dbReference type="Proteomes" id="UP000198897"/>
    </source>
</evidence>
<dbReference type="FunFam" id="3.30.565.10:FF:000006">
    <property type="entry name" value="Sensor histidine kinase WalK"/>
    <property type="match status" value="1"/>
</dbReference>
<dbReference type="SUPFAM" id="SSF52172">
    <property type="entry name" value="CheY-like"/>
    <property type="match status" value="1"/>
</dbReference>
<dbReference type="RefSeq" id="WP_089751680.1">
    <property type="nucleotide sequence ID" value="NZ_FOOG01000012.1"/>
</dbReference>
<dbReference type="InterPro" id="IPR036097">
    <property type="entry name" value="HisK_dim/P_sf"/>
</dbReference>
<dbReference type="Gene3D" id="2.60.120.260">
    <property type="entry name" value="Galactose-binding domain-like"/>
    <property type="match status" value="1"/>
</dbReference>
<keyword evidence="11" id="KW-1133">Transmembrane helix</keyword>
<dbReference type="PRINTS" id="PR00344">
    <property type="entry name" value="BCTRLSENSOR"/>
</dbReference>
<dbReference type="InterPro" id="IPR008979">
    <property type="entry name" value="Galactose-bd-like_sf"/>
</dbReference>
<keyword evidence="4" id="KW-0597">Phosphoprotein</keyword>
<feature type="transmembrane region" description="Helical" evidence="11">
    <location>
        <begin position="301"/>
        <end position="319"/>
    </location>
</feature>
<comment type="subcellular location">
    <subcellularLocation>
        <location evidence="2">Cell membrane</location>
        <topology evidence="2">Multi-pass membrane protein</topology>
    </subcellularLocation>
</comment>
<dbReference type="Gene3D" id="3.30.565.10">
    <property type="entry name" value="Histidine kinase-like ATPase, C-terminal domain"/>
    <property type="match status" value="2"/>
</dbReference>
<sequence length="1015" mass="116066">MSKNFRTTRTILIVSLILYIFIAIGLRLFFINYTDVNTEFSAEKGVIDLRNWDFNEEKEVSLRGEWEFQPGELTTTNTPFNEYILVPSNWKLNMENHKQTPGAIGKGTYRLQILLPENINPFLILRIETFVSAGEIFLNGKQINEFNTINSTTVTKRGSFSTFFHHHTKEMELIIKVSNNQIPSVGGIIGEVGLGTTNKILSDSRFYQSLQIGAAIVFALHSVYSFFTYFYSKRKNKEFLYYALMLAVSSFLILIDYSVILQLPFAIEIDYKIIIITHLAILITIIQFLNHLFEIQIKHPYRIGIIYVSFMLGVLVTPIRYLDNMQLFIVLFFLVGLLYLFFITIKQVLSGKSHIIFILFFLISYTSNLLWEVGRNASITYFPYYPVDSLMAVIMISCYLAVRHIRLIKTSEKQRKKLEYTDKLKDDFITHTSRELRNPIQSILNILECTLNKPNSSIKKDDKNNLNLIVNLTNKVNYLLDDISDVNHIKNKRIKLDITNVHLYSIAAAAVDIVSVLLEEKPITFKLKIPSDLPPVSADKDRLMQILLNLIHNAGKFTNSGEITIEAKIKNGMAVVSVKDTGIGIHKSNLIDIFRLYEKNTDNLLSFKEGMGLGLSITKELVELQGGEVSAESTPGVGSTFSFTLLLANNPAKELTENLPLLEAIPDHFEQPYVGLNESASESEENAARILIVDSPLNINIYRKVLNGYNITSAFDGEEAQELIKSNSFDLLIVAVILPSMSGYSLTKIIREKYSMVELPILLITSRNRPEDNKAVFLYEANDYISKPVNYYEFKARVLALTQLRKSVKEKMRFEAAWLQAQIKPHFIFNTLNAIVSLNEFDKKLMLRLLEEFGNYLRRNVDILNTESLIPVRKELDLVKSYLFIQKERFRDKVQINWDIDCIDFKIPPLAIQTIVENAVIHGILKNVEGGRLTLRIKERPSEYEIFIEDNGPGMNTEEINHIFYTDHSKEESGDIGIGLMNTDRRLKQLFGTGLEISNNKDDKGTIIHFTIPKV</sequence>
<evidence type="ECO:0000256" key="4">
    <source>
        <dbReference type="ARBA" id="ARBA00022553"/>
    </source>
</evidence>
<dbReference type="EC" id="2.7.13.3" evidence="3"/>
<reference evidence="15" key="1">
    <citation type="submission" date="2016-10" db="EMBL/GenBank/DDBJ databases">
        <authorList>
            <person name="Varghese N."/>
            <person name="Submissions S."/>
        </authorList>
    </citation>
    <scope>NUCLEOTIDE SEQUENCE [LARGE SCALE GENOMIC DNA]</scope>
    <source>
        <strain evidence="15">FP5</strain>
    </source>
</reference>
<dbReference type="Proteomes" id="UP000198897">
    <property type="component" value="Unassembled WGS sequence"/>
</dbReference>
<feature type="transmembrane region" description="Helical" evidence="11">
    <location>
        <begin position="325"/>
        <end position="343"/>
    </location>
</feature>
<dbReference type="SUPFAM" id="SSF55874">
    <property type="entry name" value="ATPase domain of HSP90 chaperone/DNA topoisomerase II/histidine kinase"/>
    <property type="match status" value="2"/>
</dbReference>
<dbReference type="InterPro" id="IPR011006">
    <property type="entry name" value="CheY-like_superfamily"/>
</dbReference>
<evidence type="ECO:0000256" key="10">
    <source>
        <dbReference type="PROSITE-ProRule" id="PRU00169"/>
    </source>
</evidence>
<dbReference type="GO" id="GO:0005886">
    <property type="term" value="C:plasma membrane"/>
    <property type="evidence" value="ECO:0007669"/>
    <property type="project" value="UniProtKB-SubCell"/>
</dbReference>
<gene>
    <name evidence="14" type="ORF">SAMN05216353_11211</name>
</gene>
<evidence type="ECO:0000256" key="9">
    <source>
        <dbReference type="ARBA" id="ARBA00023012"/>
    </source>
</evidence>
<dbReference type="GO" id="GO:0005524">
    <property type="term" value="F:ATP binding"/>
    <property type="evidence" value="ECO:0007669"/>
    <property type="project" value="UniProtKB-KW"/>
</dbReference>
<keyword evidence="6" id="KW-0547">Nucleotide-binding</keyword>
<evidence type="ECO:0000256" key="7">
    <source>
        <dbReference type="ARBA" id="ARBA00022777"/>
    </source>
</evidence>
<evidence type="ECO:0000259" key="12">
    <source>
        <dbReference type="PROSITE" id="PS50109"/>
    </source>
</evidence>
<keyword evidence="5" id="KW-0808">Transferase</keyword>
<feature type="transmembrane region" description="Helical" evidence="11">
    <location>
        <begin position="239"/>
        <end position="259"/>
    </location>
</feature>
<evidence type="ECO:0000313" key="14">
    <source>
        <dbReference type="EMBL" id="SFF88024.1"/>
    </source>
</evidence>
<feature type="transmembrane region" description="Helical" evidence="11">
    <location>
        <begin position="501"/>
        <end position="518"/>
    </location>
</feature>
<dbReference type="PROSITE" id="PS50109">
    <property type="entry name" value="HIS_KIN"/>
    <property type="match status" value="1"/>
</dbReference>
<dbReference type="InterPro" id="IPR005467">
    <property type="entry name" value="His_kinase_dom"/>
</dbReference>
<dbReference type="SMART" id="SM00387">
    <property type="entry name" value="HATPase_c"/>
    <property type="match status" value="2"/>
</dbReference>
<keyword evidence="11" id="KW-0812">Transmembrane</keyword>
<feature type="transmembrane region" description="Helical" evidence="11">
    <location>
        <begin position="271"/>
        <end position="289"/>
    </location>
</feature>
<dbReference type="InterPro" id="IPR011623">
    <property type="entry name" value="7TMR_DISM_rcpt_extracell_dom1"/>
</dbReference>
<evidence type="ECO:0000256" key="6">
    <source>
        <dbReference type="ARBA" id="ARBA00022741"/>
    </source>
</evidence>
<dbReference type="Gene3D" id="3.40.50.2300">
    <property type="match status" value="1"/>
</dbReference>
<feature type="transmembrane region" description="Helical" evidence="11">
    <location>
        <begin position="383"/>
        <end position="402"/>
    </location>
</feature>
<protein>
    <recommendedName>
        <fullName evidence="3">histidine kinase</fullName>
        <ecNumber evidence="3">2.7.13.3</ecNumber>
    </recommendedName>
</protein>
<dbReference type="InterPro" id="IPR003594">
    <property type="entry name" value="HATPase_dom"/>
</dbReference>
<dbReference type="GO" id="GO:0000155">
    <property type="term" value="F:phosphorelay sensor kinase activity"/>
    <property type="evidence" value="ECO:0007669"/>
    <property type="project" value="InterPro"/>
</dbReference>
<evidence type="ECO:0000256" key="11">
    <source>
        <dbReference type="SAM" id="Phobius"/>
    </source>
</evidence>
<keyword evidence="15" id="KW-1185">Reference proteome</keyword>
<dbReference type="OrthoDB" id="9809348at2"/>
<dbReference type="SMART" id="SM00448">
    <property type="entry name" value="REC"/>
    <property type="match status" value="1"/>
</dbReference>
<feature type="transmembrane region" description="Helical" evidence="11">
    <location>
        <begin position="206"/>
        <end position="227"/>
    </location>
</feature>
<dbReference type="InterPro" id="IPR004358">
    <property type="entry name" value="Sig_transdc_His_kin-like_C"/>
</dbReference>
<organism evidence="14 15">
    <name type="scientific">Halobacillus alkaliphilus</name>
    <dbReference type="NCBI Taxonomy" id="396056"/>
    <lineage>
        <taxon>Bacteria</taxon>
        <taxon>Bacillati</taxon>
        <taxon>Bacillota</taxon>
        <taxon>Bacilli</taxon>
        <taxon>Bacillales</taxon>
        <taxon>Bacillaceae</taxon>
        <taxon>Halobacillus</taxon>
    </lineage>
</organism>
<dbReference type="SUPFAM" id="SSF47384">
    <property type="entry name" value="Homodimeric domain of signal transducing histidine kinase"/>
    <property type="match status" value="1"/>
</dbReference>
<keyword evidence="8" id="KW-0067">ATP-binding</keyword>
<dbReference type="SUPFAM" id="SSF49785">
    <property type="entry name" value="Galactose-binding domain-like"/>
    <property type="match status" value="1"/>
</dbReference>
<dbReference type="PANTHER" id="PTHR43547:SF2">
    <property type="entry name" value="HYBRID SIGNAL TRANSDUCTION HISTIDINE KINASE C"/>
    <property type="match status" value="1"/>
</dbReference>
<dbReference type="Gene3D" id="1.10.287.130">
    <property type="match status" value="1"/>
</dbReference>
<evidence type="ECO:0000259" key="13">
    <source>
        <dbReference type="PROSITE" id="PS50110"/>
    </source>
</evidence>
<feature type="domain" description="Response regulatory" evidence="13">
    <location>
        <begin position="688"/>
        <end position="802"/>
    </location>
</feature>
<evidence type="ECO:0000256" key="2">
    <source>
        <dbReference type="ARBA" id="ARBA00004651"/>
    </source>
</evidence>
<comment type="caution">
    <text evidence="10">Lacks conserved residue(s) required for the propagation of feature annotation.</text>
</comment>
<dbReference type="Pfam" id="PF00072">
    <property type="entry name" value="Response_reg"/>
    <property type="match status" value="1"/>
</dbReference>
<feature type="domain" description="Histidine kinase" evidence="12">
    <location>
        <begin position="431"/>
        <end position="649"/>
    </location>
</feature>
<comment type="catalytic activity">
    <reaction evidence="1">
        <text>ATP + protein L-histidine = ADP + protein N-phospho-L-histidine.</text>
        <dbReference type="EC" id="2.7.13.3"/>
    </reaction>
</comment>
<keyword evidence="11" id="KW-0472">Membrane</keyword>
<dbReference type="AlphaFoldDB" id="A0A1I2M948"/>
<dbReference type="Pfam" id="PF02518">
    <property type="entry name" value="HATPase_c"/>
    <property type="match status" value="2"/>
</dbReference>
<proteinExistence type="predicted"/>
<dbReference type="PROSITE" id="PS50110">
    <property type="entry name" value="RESPONSE_REGULATORY"/>
    <property type="match status" value="1"/>
</dbReference>